<proteinExistence type="predicted"/>
<reference evidence="2 3" key="1">
    <citation type="journal article" date="2018" name="Front. Plant Sci.">
        <title>Red Clover (Trifolium pratense) and Zigzag Clover (T. medium) - A Picture of Genomic Similarities and Differences.</title>
        <authorList>
            <person name="Dluhosova J."/>
            <person name="Istvanek J."/>
            <person name="Nedelnik J."/>
            <person name="Repkova J."/>
        </authorList>
    </citation>
    <scope>NUCLEOTIDE SEQUENCE [LARGE SCALE GENOMIC DNA]</scope>
    <source>
        <strain evidence="3">cv. 10/8</strain>
        <tissue evidence="2">Leaf</tissue>
    </source>
</reference>
<dbReference type="Proteomes" id="UP000265520">
    <property type="component" value="Unassembled WGS sequence"/>
</dbReference>
<comment type="caution">
    <text evidence="2">The sequence shown here is derived from an EMBL/GenBank/DDBJ whole genome shotgun (WGS) entry which is preliminary data.</text>
</comment>
<sequence>MLSTNLSIASEEETTVKGRISHLESELRLLKKRKRELYESISIDVFKLITKNRILRGLEVHMRYMGGCLDEIAEDLEKADRQRTEMSEILEAARDAARRC</sequence>
<dbReference type="EMBL" id="LXQA010324649">
    <property type="protein sequence ID" value="MCI43999.1"/>
    <property type="molecule type" value="Genomic_DNA"/>
</dbReference>
<feature type="coiled-coil region" evidence="1">
    <location>
        <begin position="69"/>
        <end position="96"/>
    </location>
</feature>
<name>A0A392S5M5_9FABA</name>
<protein>
    <submittedName>
        <fullName evidence="2">Uncharacterized protein</fullName>
    </submittedName>
</protein>
<dbReference type="AlphaFoldDB" id="A0A392S5M5"/>
<keyword evidence="1" id="KW-0175">Coiled coil</keyword>
<feature type="non-terminal residue" evidence="2">
    <location>
        <position position="100"/>
    </location>
</feature>
<keyword evidence="3" id="KW-1185">Reference proteome</keyword>
<evidence type="ECO:0000313" key="3">
    <source>
        <dbReference type="Proteomes" id="UP000265520"/>
    </source>
</evidence>
<evidence type="ECO:0000313" key="2">
    <source>
        <dbReference type="EMBL" id="MCI43999.1"/>
    </source>
</evidence>
<evidence type="ECO:0000256" key="1">
    <source>
        <dbReference type="SAM" id="Coils"/>
    </source>
</evidence>
<organism evidence="2 3">
    <name type="scientific">Trifolium medium</name>
    <dbReference type="NCBI Taxonomy" id="97028"/>
    <lineage>
        <taxon>Eukaryota</taxon>
        <taxon>Viridiplantae</taxon>
        <taxon>Streptophyta</taxon>
        <taxon>Embryophyta</taxon>
        <taxon>Tracheophyta</taxon>
        <taxon>Spermatophyta</taxon>
        <taxon>Magnoliopsida</taxon>
        <taxon>eudicotyledons</taxon>
        <taxon>Gunneridae</taxon>
        <taxon>Pentapetalae</taxon>
        <taxon>rosids</taxon>
        <taxon>fabids</taxon>
        <taxon>Fabales</taxon>
        <taxon>Fabaceae</taxon>
        <taxon>Papilionoideae</taxon>
        <taxon>50 kb inversion clade</taxon>
        <taxon>NPAAA clade</taxon>
        <taxon>Hologalegina</taxon>
        <taxon>IRL clade</taxon>
        <taxon>Trifolieae</taxon>
        <taxon>Trifolium</taxon>
    </lineage>
</organism>
<accession>A0A392S5M5</accession>